<feature type="compositionally biased region" description="Low complexity" evidence="3">
    <location>
        <begin position="43"/>
        <end position="57"/>
    </location>
</feature>
<dbReference type="CDD" id="cd00590">
    <property type="entry name" value="RRM_SF"/>
    <property type="match status" value="1"/>
</dbReference>
<dbReference type="GO" id="GO:0003723">
    <property type="term" value="F:RNA binding"/>
    <property type="evidence" value="ECO:0007669"/>
    <property type="project" value="UniProtKB-UniRule"/>
</dbReference>
<dbReference type="EMBL" id="JACEEZ010000658">
    <property type="protein sequence ID" value="KAG0729932.1"/>
    <property type="molecule type" value="Genomic_DNA"/>
</dbReference>
<evidence type="ECO:0000259" key="4">
    <source>
        <dbReference type="PROSITE" id="PS50102"/>
    </source>
</evidence>
<feature type="compositionally biased region" description="Polar residues" evidence="3">
    <location>
        <begin position="18"/>
        <end position="29"/>
    </location>
</feature>
<sequence length="422" mass="47112">MYNTKDLPQPASLPDVRLSSTSPIESSHIATLAPFQARRGTKRAAAPSSSAPRSGGPRIKGRRQGLRDEPGPRGTSTWDTLLLSNVSQALSYRALHDIFKAYGVVRCIRLIYDDNGQSNRCYINFAAADDASSAYEEATKMEIGARHYRAELIRSVNVGDGPDDYIPNTFEKTTTFTPPVRHSPTASWYVAYYKESGGNFFLAARYLEKEIGMIPEGNLKRPALQHIPAHEIAAFLGPDKSQALPMFHAYTGCDTVSSFNTRGKKTAWDTWKVFDELTPALVHLSTGTADIFDDVVAVLEWFTILLYDRTSNLVNIDEARQALFTKKGRTMEAIPPTRGALVQQIKRAVYTGGHCWGYMLKVVMDLPSPGDWRWIDPHNWKPLWSMLPEASTSSRELICCPTWHEAGSRPFLLSSPVWRSPL</sequence>
<keyword evidence="6" id="KW-1185">Reference proteome</keyword>
<organism evidence="5 6">
    <name type="scientific">Chionoecetes opilio</name>
    <name type="common">Atlantic snow crab</name>
    <name type="synonym">Cancer opilio</name>
    <dbReference type="NCBI Taxonomy" id="41210"/>
    <lineage>
        <taxon>Eukaryota</taxon>
        <taxon>Metazoa</taxon>
        <taxon>Ecdysozoa</taxon>
        <taxon>Arthropoda</taxon>
        <taxon>Crustacea</taxon>
        <taxon>Multicrustacea</taxon>
        <taxon>Malacostraca</taxon>
        <taxon>Eumalacostraca</taxon>
        <taxon>Eucarida</taxon>
        <taxon>Decapoda</taxon>
        <taxon>Pleocyemata</taxon>
        <taxon>Brachyura</taxon>
        <taxon>Eubrachyura</taxon>
        <taxon>Majoidea</taxon>
        <taxon>Majidae</taxon>
        <taxon>Chionoecetes</taxon>
    </lineage>
</organism>
<evidence type="ECO:0000256" key="2">
    <source>
        <dbReference type="PROSITE-ProRule" id="PRU00176"/>
    </source>
</evidence>
<dbReference type="Pfam" id="PF00076">
    <property type="entry name" value="RRM_1"/>
    <property type="match status" value="1"/>
</dbReference>
<name>A0A8J5D5A2_CHIOP</name>
<keyword evidence="1 2" id="KW-0694">RNA-binding</keyword>
<dbReference type="AlphaFoldDB" id="A0A8J5D5A2"/>
<comment type="caution">
    <text evidence="5">The sequence shown here is derived from an EMBL/GenBank/DDBJ whole genome shotgun (WGS) entry which is preliminary data.</text>
</comment>
<evidence type="ECO:0000313" key="6">
    <source>
        <dbReference type="Proteomes" id="UP000770661"/>
    </source>
</evidence>
<feature type="domain" description="RRM" evidence="4">
    <location>
        <begin position="79"/>
        <end position="155"/>
    </location>
</feature>
<dbReference type="SMART" id="SM00360">
    <property type="entry name" value="RRM"/>
    <property type="match status" value="1"/>
</dbReference>
<dbReference type="PROSITE" id="PS50102">
    <property type="entry name" value="RRM"/>
    <property type="match status" value="1"/>
</dbReference>
<dbReference type="InterPro" id="IPR035979">
    <property type="entry name" value="RBD_domain_sf"/>
</dbReference>
<proteinExistence type="predicted"/>
<accession>A0A8J5D5A2</accession>
<gene>
    <name evidence="5" type="ORF">GWK47_029326</name>
</gene>
<feature type="region of interest" description="Disordered" evidence="3">
    <location>
        <begin position="1"/>
        <end position="78"/>
    </location>
</feature>
<evidence type="ECO:0000313" key="5">
    <source>
        <dbReference type="EMBL" id="KAG0729932.1"/>
    </source>
</evidence>
<evidence type="ECO:0000256" key="1">
    <source>
        <dbReference type="ARBA" id="ARBA00022884"/>
    </source>
</evidence>
<protein>
    <recommendedName>
        <fullName evidence="4">RRM domain-containing protein</fullName>
    </recommendedName>
</protein>
<dbReference type="SUPFAM" id="SSF54928">
    <property type="entry name" value="RNA-binding domain, RBD"/>
    <property type="match status" value="1"/>
</dbReference>
<dbReference type="InterPro" id="IPR012677">
    <property type="entry name" value="Nucleotide-bd_a/b_plait_sf"/>
</dbReference>
<evidence type="ECO:0000256" key="3">
    <source>
        <dbReference type="SAM" id="MobiDB-lite"/>
    </source>
</evidence>
<dbReference type="InterPro" id="IPR000504">
    <property type="entry name" value="RRM_dom"/>
</dbReference>
<reference evidence="5" key="1">
    <citation type="submission" date="2020-07" db="EMBL/GenBank/DDBJ databases">
        <title>The High-quality genome of the commercially important snow crab, Chionoecetes opilio.</title>
        <authorList>
            <person name="Jeong J.-H."/>
            <person name="Ryu S."/>
        </authorList>
    </citation>
    <scope>NUCLEOTIDE SEQUENCE</scope>
    <source>
        <strain evidence="5">MADBK_172401_WGS</strain>
        <tissue evidence="5">Digestive gland</tissue>
    </source>
</reference>
<dbReference type="Gene3D" id="3.30.70.330">
    <property type="match status" value="1"/>
</dbReference>
<dbReference type="Proteomes" id="UP000770661">
    <property type="component" value="Unassembled WGS sequence"/>
</dbReference>